<gene>
    <name evidence="1" type="ORF">S06H3_58364</name>
</gene>
<feature type="non-terminal residue" evidence="1">
    <location>
        <position position="1"/>
    </location>
</feature>
<reference evidence="1" key="1">
    <citation type="journal article" date="2014" name="Front. Microbiol.">
        <title>High frequency of phylogenetically diverse reductive dehalogenase-homologous genes in deep subseafloor sedimentary metagenomes.</title>
        <authorList>
            <person name="Kawai M."/>
            <person name="Futagami T."/>
            <person name="Toyoda A."/>
            <person name="Takaki Y."/>
            <person name="Nishi S."/>
            <person name="Hori S."/>
            <person name="Arai W."/>
            <person name="Tsubouchi T."/>
            <person name="Morono Y."/>
            <person name="Uchiyama I."/>
            <person name="Ito T."/>
            <person name="Fujiyama A."/>
            <person name="Inagaki F."/>
            <person name="Takami H."/>
        </authorList>
    </citation>
    <scope>NUCLEOTIDE SEQUENCE</scope>
    <source>
        <strain evidence="1">Expedition CK06-06</strain>
    </source>
</reference>
<dbReference type="EMBL" id="BARV01037772">
    <property type="protein sequence ID" value="GAI54209.1"/>
    <property type="molecule type" value="Genomic_DNA"/>
</dbReference>
<organism evidence="1">
    <name type="scientific">marine sediment metagenome</name>
    <dbReference type="NCBI Taxonomy" id="412755"/>
    <lineage>
        <taxon>unclassified sequences</taxon>
        <taxon>metagenomes</taxon>
        <taxon>ecological metagenomes</taxon>
    </lineage>
</organism>
<accession>X1RF45</accession>
<evidence type="ECO:0000313" key="1">
    <source>
        <dbReference type="EMBL" id="GAI54209.1"/>
    </source>
</evidence>
<comment type="caution">
    <text evidence="1">The sequence shown here is derived from an EMBL/GenBank/DDBJ whole genome shotgun (WGS) entry which is preliminary data.</text>
</comment>
<dbReference type="AlphaFoldDB" id="X1RF45"/>
<proteinExistence type="predicted"/>
<name>X1RF45_9ZZZZ</name>
<sequence length="50" mass="5840">GGSKKQFDDALNVFEIQYSNLDISYIVFWSKKLNIESLFKELKLKADIIE</sequence>
<protein>
    <submittedName>
        <fullName evidence="1">Uncharacterized protein</fullName>
    </submittedName>
</protein>